<reference evidence="4" key="1">
    <citation type="submission" date="2021-11" db="EMBL/GenBank/DDBJ databases">
        <title>BS-T2-15 a new species belonging to the Comamonadaceae family isolated from the soil of a French oak forest.</title>
        <authorList>
            <person name="Mieszkin S."/>
            <person name="Alain K."/>
        </authorList>
    </citation>
    <scope>NUCLEOTIDE SEQUENCE</scope>
    <source>
        <strain evidence="4">BS-T2-15</strain>
    </source>
</reference>
<comment type="caution">
    <text evidence="4">The sequence shown here is derived from an EMBL/GenBank/DDBJ whole genome shotgun (WGS) entry which is preliminary data.</text>
</comment>
<organism evidence="4 5">
    <name type="scientific">Scleromatobacter humisilvae</name>
    <dbReference type="NCBI Taxonomy" id="2897159"/>
    <lineage>
        <taxon>Bacteria</taxon>
        <taxon>Pseudomonadati</taxon>
        <taxon>Pseudomonadota</taxon>
        <taxon>Betaproteobacteria</taxon>
        <taxon>Burkholderiales</taxon>
        <taxon>Sphaerotilaceae</taxon>
        <taxon>Scleromatobacter</taxon>
    </lineage>
</organism>
<dbReference type="GO" id="GO:0016491">
    <property type="term" value="F:oxidoreductase activity"/>
    <property type="evidence" value="ECO:0007669"/>
    <property type="project" value="UniProtKB-KW"/>
</dbReference>
<dbReference type="Gene3D" id="3.40.50.720">
    <property type="entry name" value="NAD(P)-binding Rossmann-like Domain"/>
    <property type="match status" value="1"/>
</dbReference>
<dbReference type="Proteomes" id="UP001139353">
    <property type="component" value="Unassembled WGS sequence"/>
</dbReference>
<evidence type="ECO:0000313" key="5">
    <source>
        <dbReference type="Proteomes" id="UP001139353"/>
    </source>
</evidence>
<dbReference type="InterPro" id="IPR002347">
    <property type="entry name" value="SDR_fam"/>
</dbReference>
<keyword evidence="2" id="KW-0560">Oxidoreductase</keyword>
<keyword evidence="5" id="KW-1185">Reference proteome</keyword>
<protein>
    <submittedName>
        <fullName evidence="4">SDR family oxidoreductase</fullName>
    </submittedName>
</protein>
<proteinExistence type="inferred from homology"/>
<evidence type="ECO:0000313" key="4">
    <source>
        <dbReference type="EMBL" id="MCK9688828.1"/>
    </source>
</evidence>
<dbReference type="PANTHER" id="PTHR43391:SF94">
    <property type="entry name" value="OXIDOREDUCTASE-RELATED"/>
    <property type="match status" value="1"/>
</dbReference>
<gene>
    <name evidence="4" type="ORF">LPC04_24200</name>
</gene>
<dbReference type="NCBIfam" id="NF005437">
    <property type="entry name" value="PRK07024.1"/>
    <property type="match status" value="1"/>
</dbReference>
<accession>A0A9X1YPR3</accession>
<sequence>MTAPLLFITGASSGIGQAMALEWARRGGRLALVARRGDEMRTWVAAQGWSSERATVYVADARDMAAMVAAGRACIEAQGLPDVVIASAGISVGVDLGVEADLEVLRAVIETNDLGLAATFQPFIAPMCARRSGRLVGIASVAGIRGLPGHAAYSLSKAGVISLCESLRVECRPFGVRVVTIAPGYIDTPLTRGNSYSMPFLMPADKFARQALDAIAAGVGLRVIPWQMGMLARVLRILPDWIYDRAVSGRGRKARKAQ</sequence>
<evidence type="ECO:0000256" key="3">
    <source>
        <dbReference type="RuleBase" id="RU000363"/>
    </source>
</evidence>
<dbReference type="PRINTS" id="PR00080">
    <property type="entry name" value="SDRFAMILY"/>
</dbReference>
<dbReference type="EMBL" id="JAJLJH010000010">
    <property type="protein sequence ID" value="MCK9688828.1"/>
    <property type="molecule type" value="Genomic_DNA"/>
</dbReference>
<evidence type="ECO:0000256" key="2">
    <source>
        <dbReference type="ARBA" id="ARBA00023002"/>
    </source>
</evidence>
<name>A0A9X1YPR3_9BURK</name>
<dbReference type="AlphaFoldDB" id="A0A9X1YPR3"/>
<dbReference type="SUPFAM" id="SSF51735">
    <property type="entry name" value="NAD(P)-binding Rossmann-fold domains"/>
    <property type="match status" value="1"/>
</dbReference>
<evidence type="ECO:0000256" key="1">
    <source>
        <dbReference type="ARBA" id="ARBA00006484"/>
    </source>
</evidence>
<comment type="similarity">
    <text evidence="1 3">Belongs to the short-chain dehydrogenases/reductases (SDR) family.</text>
</comment>
<dbReference type="PRINTS" id="PR00081">
    <property type="entry name" value="GDHRDH"/>
</dbReference>
<dbReference type="PANTHER" id="PTHR43391">
    <property type="entry name" value="RETINOL DEHYDROGENASE-RELATED"/>
    <property type="match status" value="1"/>
</dbReference>
<dbReference type="InterPro" id="IPR036291">
    <property type="entry name" value="NAD(P)-bd_dom_sf"/>
</dbReference>
<dbReference type="RefSeq" id="WP_275684868.1">
    <property type="nucleotide sequence ID" value="NZ_JAJLJH010000010.1"/>
</dbReference>
<dbReference type="Pfam" id="PF00106">
    <property type="entry name" value="adh_short"/>
    <property type="match status" value="1"/>
</dbReference>